<evidence type="ECO:0000256" key="3">
    <source>
        <dbReference type="ARBA" id="ARBA00023295"/>
    </source>
</evidence>
<dbReference type="Gene3D" id="2.60.120.560">
    <property type="entry name" value="Exo-inulinase, domain 1"/>
    <property type="match status" value="1"/>
</dbReference>
<evidence type="ECO:0000259" key="6">
    <source>
        <dbReference type="Pfam" id="PF00251"/>
    </source>
</evidence>
<dbReference type="SUPFAM" id="SSF75005">
    <property type="entry name" value="Arabinanase/levansucrase/invertase"/>
    <property type="match status" value="1"/>
</dbReference>
<accession>A0A9P9J0Y5</accession>
<keyword evidence="3 4" id="KW-0326">Glycosidase</keyword>
<organism evidence="8 9">
    <name type="scientific">Dendryphion nanum</name>
    <dbReference type="NCBI Taxonomy" id="256645"/>
    <lineage>
        <taxon>Eukaryota</taxon>
        <taxon>Fungi</taxon>
        <taxon>Dikarya</taxon>
        <taxon>Ascomycota</taxon>
        <taxon>Pezizomycotina</taxon>
        <taxon>Dothideomycetes</taxon>
        <taxon>Pleosporomycetidae</taxon>
        <taxon>Pleosporales</taxon>
        <taxon>Torulaceae</taxon>
        <taxon>Dendryphion</taxon>
    </lineage>
</organism>
<comment type="similarity">
    <text evidence="1 4">Belongs to the glycosyl hydrolase 32 family.</text>
</comment>
<dbReference type="InterPro" id="IPR023296">
    <property type="entry name" value="Glyco_hydro_beta-prop_sf"/>
</dbReference>
<name>A0A9P9J0Y5_9PLEO</name>
<protein>
    <submittedName>
        <fullName evidence="8">Sucrose-6-phosphate hydrolase</fullName>
    </submittedName>
</protein>
<keyword evidence="2 4" id="KW-0378">Hydrolase</keyword>
<reference evidence="8" key="1">
    <citation type="journal article" date="2021" name="Nat. Commun.">
        <title>Genetic determinants of endophytism in the Arabidopsis root mycobiome.</title>
        <authorList>
            <person name="Mesny F."/>
            <person name="Miyauchi S."/>
            <person name="Thiergart T."/>
            <person name="Pickel B."/>
            <person name="Atanasova L."/>
            <person name="Karlsson M."/>
            <person name="Huettel B."/>
            <person name="Barry K.W."/>
            <person name="Haridas S."/>
            <person name="Chen C."/>
            <person name="Bauer D."/>
            <person name="Andreopoulos W."/>
            <person name="Pangilinan J."/>
            <person name="LaButti K."/>
            <person name="Riley R."/>
            <person name="Lipzen A."/>
            <person name="Clum A."/>
            <person name="Drula E."/>
            <person name="Henrissat B."/>
            <person name="Kohler A."/>
            <person name="Grigoriev I.V."/>
            <person name="Martin F.M."/>
            <person name="Hacquard S."/>
        </authorList>
    </citation>
    <scope>NUCLEOTIDE SEQUENCE</scope>
    <source>
        <strain evidence="8">MPI-CAGE-CH-0243</strain>
    </source>
</reference>
<evidence type="ECO:0000313" key="9">
    <source>
        <dbReference type="Proteomes" id="UP000700596"/>
    </source>
</evidence>
<dbReference type="GO" id="GO:0005737">
    <property type="term" value="C:cytoplasm"/>
    <property type="evidence" value="ECO:0007669"/>
    <property type="project" value="TreeGrafter"/>
</dbReference>
<keyword evidence="5" id="KW-0732">Signal</keyword>
<evidence type="ECO:0000256" key="4">
    <source>
        <dbReference type="RuleBase" id="RU362110"/>
    </source>
</evidence>
<dbReference type="GO" id="GO:0005987">
    <property type="term" value="P:sucrose catabolic process"/>
    <property type="evidence" value="ECO:0007669"/>
    <property type="project" value="TreeGrafter"/>
</dbReference>
<feature type="signal peptide" evidence="5">
    <location>
        <begin position="1"/>
        <end position="20"/>
    </location>
</feature>
<gene>
    <name evidence="8" type="ORF">B0J11DRAFT_421309</name>
</gene>
<dbReference type="InterPro" id="IPR013320">
    <property type="entry name" value="ConA-like_dom_sf"/>
</dbReference>
<evidence type="ECO:0000256" key="2">
    <source>
        <dbReference type="ARBA" id="ARBA00022801"/>
    </source>
</evidence>
<dbReference type="Proteomes" id="UP000700596">
    <property type="component" value="Unassembled WGS sequence"/>
</dbReference>
<dbReference type="InterPro" id="IPR013189">
    <property type="entry name" value="Glyco_hydro_32_C"/>
</dbReference>
<dbReference type="InterPro" id="IPR013148">
    <property type="entry name" value="Glyco_hydro_32_N"/>
</dbReference>
<dbReference type="SUPFAM" id="SSF49899">
    <property type="entry name" value="Concanavalin A-like lectins/glucanases"/>
    <property type="match status" value="1"/>
</dbReference>
<dbReference type="InterPro" id="IPR001362">
    <property type="entry name" value="Glyco_hydro_32"/>
</dbReference>
<evidence type="ECO:0000256" key="5">
    <source>
        <dbReference type="SAM" id="SignalP"/>
    </source>
</evidence>
<feature type="domain" description="Glycosyl hydrolase family 32 N-terminal" evidence="6">
    <location>
        <begin position="58"/>
        <end position="407"/>
    </location>
</feature>
<comment type="caution">
    <text evidence="8">The sequence shown here is derived from an EMBL/GenBank/DDBJ whole genome shotgun (WGS) entry which is preliminary data.</text>
</comment>
<dbReference type="GO" id="GO:0004575">
    <property type="term" value="F:sucrose alpha-glucosidase activity"/>
    <property type="evidence" value="ECO:0007669"/>
    <property type="project" value="TreeGrafter"/>
</dbReference>
<dbReference type="PANTHER" id="PTHR42800">
    <property type="entry name" value="EXOINULINASE INUD (AFU_ORTHOLOGUE AFUA_5G00480)"/>
    <property type="match status" value="1"/>
</dbReference>
<dbReference type="SMART" id="SM00640">
    <property type="entry name" value="Glyco_32"/>
    <property type="match status" value="1"/>
</dbReference>
<sequence length="639" mass="70801">MLRSITLLGLALSAFPSIRAQKNTSNSTAPVLPANLDAETIQTLGNNSLFLRWRTTSHFIAPAGWMNDPCGMVYDPTREEYHVMYQWHPNHVDWGNISWGHATSKDLITWTDVGGWEGDNAQSIGTGPNGSYDHLGVFSGTIQPVNLQGEEDGTLLAFYTSVSRLPTGWRIPYQNGTETQSLATSTDGGLTWEKYEGNPIIDQPPEGWNVTGWRDPFFEAWPEMDRLLGQDKPHYYTVFGSGIKGVGPRIPFYSAPANDLTNWTYLGALWEPAENSSLGSPLETGTNAFNFEVSNFFSLEDDDGDIHYYVLMGTEGGNTTLHLRQQWGLWNEGIVTRRENGSAQFTPIAGGAIDSGLLYAVTSFNDTKNNRRVQWGWANEEMNNFGITQQGFQGAFAIPREMYVKKTTGLINPDGGLTTLGNNRVIEHADGTFTAYTLGARPLPEVISGIRNGSTHQNIATINTFDTSILAGNGSNHMELTVTLSNFTGPAGLTIAASPGGEEYTTIYWDPETYTINVNRTYSSTIEQFANYTVVGYFYPYTFARTGTEDVDVHVILDGSLLEILINDRFWLTTRIYPSRTDSTRFGVYVGNNASVEVSNLTVWTGLANIFPERPLNSSSELIYDTVEQTNNYTWWSGI</sequence>
<feature type="chain" id="PRO_5040228079" evidence="5">
    <location>
        <begin position="21"/>
        <end position="639"/>
    </location>
</feature>
<dbReference type="Pfam" id="PF08244">
    <property type="entry name" value="Glyco_hydro_32C"/>
    <property type="match status" value="1"/>
</dbReference>
<evidence type="ECO:0000259" key="7">
    <source>
        <dbReference type="Pfam" id="PF08244"/>
    </source>
</evidence>
<dbReference type="Pfam" id="PF00251">
    <property type="entry name" value="Glyco_hydro_32N"/>
    <property type="match status" value="1"/>
</dbReference>
<proteinExistence type="inferred from homology"/>
<feature type="domain" description="Glycosyl hydrolase family 32 C-terminal" evidence="7">
    <location>
        <begin position="455"/>
        <end position="604"/>
    </location>
</feature>
<dbReference type="CDD" id="cd18621">
    <property type="entry name" value="GH32_XdINV-like"/>
    <property type="match status" value="1"/>
</dbReference>
<evidence type="ECO:0000313" key="8">
    <source>
        <dbReference type="EMBL" id="KAH7138125.1"/>
    </source>
</evidence>
<dbReference type="EMBL" id="JAGMWT010000001">
    <property type="protein sequence ID" value="KAH7138125.1"/>
    <property type="molecule type" value="Genomic_DNA"/>
</dbReference>
<dbReference type="Gene3D" id="2.115.10.20">
    <property type="entry name" value="Glycosyl hydrolase domain, family 43"/>
    <property type="match status" value="1"/>
</dbReference>
<dbReference type="PANTHER" id="PTHR42800:SF3">
    <property type="entry name" value="GLYCOSYL HYDROLASE FAMILY 32 N-TERMINAL DOMAIN-CONTAINING PROTEIN"/>
    <property type="match status" value="1"/>
</dbReference>
<keyword evidence="9" id="KW-1185">Reference proteome</keyword>
<evidence type="ECO:0000256" key="1">
    <source>
        <dbReference type="ARBA" id="ARBA00009902"/>
    </source>
</evidence>
<dbReference type="OrthoDB" id="202537at2759"/>
<dbReference type="AlphaFoldDB" id="A0A9P9J0Y5"/>